<sequence>MPFSLPRTALIALALLAAPAARAEGPAGAAGQSHAAWQSCLREAYGLKAALSGKTLAADAALRECRDRENAYLAALSTSPLLDDEDVARVRPALVARARIWLMGRAPTRQL</sequence>
<accession>A0ABQ4T6B9</accession>
<name>A0ABQ4T6B9_METOR</name>
<gene>
    <name evidence="2" type="ORF">LKMONMHP_1619</name>
</gene>
<dbReference type="RefSeq" id="WP_238310640.1">
    <property type="nucleotide sequence ID" value="NZ_BPQV01000004.1"/>
</dbReference>
<evidence type="ECO:0000313" key="3">
    <source>
        <dbReference type="Proteomes" id="UP001055156"/>
    </source>
</evidence>
<feature type="signal peptide" evidence="1">
    <location>
        <begin position="1"/>
        <end position="23"/>
    </location>
</feature>
<reference evidence="2" key="1">
    <citation type="journal article" date="2021" name="Front. Microbiol.">
        <title>Comprehensive Comparative Genomics and Phenotyping of Methylobacterium Species.</title>
        <authorList>
            <person name="Alessa O."/>
            <person name="Ogura Y."/>
            <person name="Fujitani Y."/>
            <person name="Takami H."/>
            <person name="Hayashi T."/>
            <person name="Sahin N."/>
            <person name="Tani A."/>
        </authorList>
    </citation>
    <scope>NUCLEOTIDE SEQUENCE</scope>
    <source>
        <strain evidence="2">NBRC 15689</strain>
    </source>
</reference>
<protein>
    <recommendedName>
        <fullName evidence="4">Lysozyme inhibitor LprI N-terminal domain-containing protein</fullName>
    </recommendedName>
</protein>
<keyword evidence="1" id="KW-0732">Signal</keyword>
<dbReference type="EMBL" id="BPQV01000004">
    <property type="protein sequence ID" value="GJE26768.1"/>
    <property type="molecule type" value="Genomic_DNA"/>
</dbReference>
<evidence type="ECO:0000256" key="1">
    <source>
        <dbReference type="SAM" id="SignalP"/>
    </source>
</evidence>
<proteinExistence type="predicted"/>
<comment type="caution">
    <text evidence="2">The sequence shown here is derived from an EMBL/GenBank/DDBJ whole genome shotgun (WGS) entry which is preliminary data.</text>
</comment>
<reference evidence="2" key="2">
    <citation type="submission" date="2021-08" db="EMBL/GenBank/DDBJ databases">
        <authorList>
            <person name="Tani A."/>
            <person name="Ola A."/>
            <person name="Ogura Y."/>
            <person name="Katsura K."/>
            <person name="Hayashi T."/>
        </authorList>
    </citation>
    <scope>NUCLEOTIDE SEQUENCE</scope>
    <source>
        <strain evidence="2">NBRC 15689</strain>
    </source>
</reference>
<keyword evidence="3" id="KW-1185">Reference proteome</keyword>
<feature type="chain" id="PRO_5046495366" description="Lysozyme inhibitor LprI N-terminal domain-containing protein" evidence="1">
    <location>
        <begin position="24"/>
        <end position="111"/>
    </location>
</feature>
<evidence type="ECO:0000313" key="2">
    <source>
        <dbReference type="EMBL" id="GJE26768.1"/>
    </source>
</evidence>
<evidence type="ECO:0008006" key="4">
    <source>
        <dbReference type="Google" id="ProtNLM"/>
    </source>
</evidence>
<dbReference type="Proteomes" id="UP001055156">
    <property type="component" value="Unassembled WGS sequence"/>
</dbReference>
<organism evidence="2 3">
    <name type="scientific">Methylobacterium organophilum</name>
    <dbReference type="NCBI Taxonomy" id="410"/>
    <lineage>
        <taxon>Bacteria</taxon>
        <taxon>Pseudomonadati</taxon>
        <taxon>Pseudomonadota</taxon>
        <taxon>Alphaproteobacteria</taxon>
        <taxon>Hyphomicrobiales</taxon>
        <taxon>Methylobacteriaceae</taxon>
        <taxon>Methylobacterium</taxon>
    </lineage>
</organism>